<evidence type="ECO:0000256" key="1">
    <source>
        <dbReference type="SAM" id="MobiDB-lite"/>
    </source>
</evidence>
<dbReference type="EMBL" id="BQNB010018224">
    <property type="protein sequence ID" value="GJT72069.1"/>
    <property type="molecule type" value="Genomic_DNA"/>
</dbReference>
<comment type="caution">
    <text evidence="2">The sequence shown here is derived from an EMBL/GenBank/DDBJ whole genome shotgun (WGS) entry which is preliminary data.</text>
</comment>
<dbReference type="CDD" id="cd09272">
    <property type="entry name" value="RNase_HI_RT_Ty1"/>
    <property type="match status" value="1"/>
</dbReference>
<reference evidence="2" key="2">
    <citation type="submission" date="2022-01" db="EMBL/GenBank/DDBJ databases">
        <authorList>
            <person name="Yamashiro T."/>
            <person name="Shiraishi A."/>
            <person name="Satake H."/>
            <person name="Nakayama K."/>
        </authorList>
    </citation>
    <scope>NUCLEOTIDE SEQUENCE</scope>
</reference>
<keyword evidence="3" id="KW-1185">Reference proteome</keyword>
<protein>
    <recommendedName>
        <fullName evidence="4">Reverse transcriptase Ty1/copia-type domain-containing protein</fullName>
    </recommendedName>
</protein>
<accession>A0ABQ5G8Z4</accession>
<evidence type="ECO:0008006" key="4">
    <source>
        <dbReference type="Google" id="ProtNLM"/>
    </source>
</evidence>
<proteinExistence type="predicted"/>
<feature type="compositionally biased region" description="Polar residues" evidence="1">
    <location>
        <begin position="82"/>
        <end position="92"/>
    </location>
</feature>
<reference evidence="2" key="1">
    <citation type="journal article" date="2022" name="Int. J. Mol. Sci.">
        <title>Draft Genome of Tanacetum Coccineum: Genomic Comparison of Closely Related Tanacetum-Family Plants.</title>
        <authorList>
            <person name="Yamashiro T."/>
            <person name="Shiraishi A."/>
            <person name="Nakayama K."/>
            <person name="Satake H."/>
        </authorList>
    </citation>
    <scope>NUCLEOTIDE SEQUENCE</scope>
</reference>
<dbReference type="PANTHER" id="PTHR11439">
    <property type="entry name" value="GAG-POL-RELATED RETROTRANSPOSON"/>
    <property type="match status" value="1"/>
</dbReference>
<dbReference type="PANTHER" id="PTHR11439:SF483">
    <property type="entry name" value="PEPTIDE SYNTHASE GLIP-LIKE, PUTATIVE (AFU_ORTHOLOGUE AFUA_3G12920)-RELATED"/>
    <property type="match status" value="1"/>
</dbReference>
<dbReference type="Proteomes" id="UP001151760">
    <property type="component" value="Unassembled WGS sequence"/>
</dbReference>
<gene>
    <name evidence="2" type="ORF">Tco_1031355</name>
</gene>
<evidence type="ECO:0000313" key="2">
    <source>
        <dbReference type="EMBL" id="GJT72069.1"/>
    </source>
</evidence>
<organism evidence="2 3">
    <name type="scientific">Tanacetum coccineum</name>
    <dbReference type="NCBI Taxonomy" id="301880"/>
    <lineage>
        <taxon>Eukaryota</taxon>
        <taxon>Viridiplantae</taxon>
        <taxon>Streptophyta</taxon>
        <taxon>Embryophyta</taxon>
        <taxon>Tracheophyta</taxon>
        <taxon>Spermatophyta</taxon>
        <taxon>Magnoliopsida</taxon>
        <taxon>eudicotyledons</taxon>
        <taxon>Gunneridae</taxon>
        <taxon>Pentapetalae</taxon>
        <taxon>asterids</taxon>
        <taxon>campanulids</taxon>
        <taxon>Asterales</taxon>
        <taxon>Asteraceae</taxon>
        <taxon>Asteroideae</taxon>
        <taxon>Anthemideae</taxon>
        <taxon>Anthemidinae</taxon>
        <taxon>Tanacetum</taxon>
    </lineage>
</organism>
<evidence type="ECO:0000313" key="3">
    <source>
        <dbReference type="Proteomes" id="UP001151760"/>
    </source>
</evidence>
<sequence>METIHVTFDEMHQSIAPVRISSGPEPFIMTPGQLKSGLAPTDKELEMLFQPMFDEHLEQSQVNEPVPSATDIDAQVVPPGTSVSTTIAQDAPSTSASSSTSDIHHPVQHQEMAEEPINEDTLINHDVLHPSHDLVTGDPVEPKNFKMAVIEDCWFQAMQDEIHEFDRLESFAQLLRIEAIRDILCNVQSKEYDHSTRGMSKMSMMGQMSFFLGLQVSQSPGGIFINQAKYALETLKKYGMDLSDPESIHQWWIDGNGRGISWGIFQLTKLDSEEWLAPLCTLQMRIMRDVKIQERSTSGMVSQFLGDRLVSWSSKKQRSMAISTTEAEYIAMSGCCAQILWMRSQVSKQRYEYDFINFSFVCDNKSVLLFAVTTSSTLDQNTSTYVTISSVERSKKIEWLNSTSWKRIISLQTFSPKHYQENGSNFFFHA</sequence>
<name>A0ABQ5G8Z4_9ASTR</name>
<feature type="region of interest" description="Disordered" evidence="1">
    <location>
        <begin position="82"/>
        <end position="102"/>
    </location>
</feature>